<feature type="compositionally biased region" description="Polar residues" evidence="1">
    <location>
        <begin position="110"/>
        <end position="121"/>
    </location>
</feature>
<sequence>MHPRGMIGLSAAGNCLLTNGRRLSFTQEANGFNCGNHAAKRRTQMPEDYRSYCERIPKAFFHGGRGNLIAYSGIRCGNRVGGKMHIHREEEDECSQQSGEESRQSETQSHCTSNDNNITESCSERELSRFGGEEDSRHEISRTILQEGEEASSGLGDNESSEDRPMQASY</sequence>
<accession>A0A8X6YNY0</accession>
<reference evidence="2" key="1">
    <citation type="submission" date="2020-08" db="EMBL/GenBank/DDBJ databases">
        <title>Multicomponent nature underlies the extraordinary mechanical properties of spider dragline silk.</title>
        <authorList>
            <person name="Kono N."/>
            <person name="Nakamura H."/>
            <person name="Mori M."/>
            <person name="Yoshida Y."/>
            <person name="Ohtoshi R."/>
            <person name="Malay A.D."/>
            <person name="Moran D.A.P."/>
            <person name="Tomita M."/>
            <person name="Numata K."/>
            <person name="Arakawa K."/>
        </authorList>
    </citation>
    <scope>NUCLEOTIDE SEQUENCE</scope>
</reference>
<dbReference type="Proteomes" id="UP000886998">
    <property type="component" value="Unassembled WGS sequence"/>
</dbReference>
<keyword evidence="3" id="KW-1185">Reference proteome</keyword>
<evidence type="ECO:0000313" key="2">
    <source>
        <dbReference type="EMBL" id="GFY75818.1"/>
    </source>
</evidence>
<comment type="caution">
    <text evidence="2">The sequence shown here is derived from an EMBL/GenBank/DDBJ whole genome shotgun (WGS) entry which is preliminary data.</text>
</comment>
<evidence type="ECO:0000256" key="1">
    <source>
        <dbReference type="SAM" id="MobiDB-lite"/>
    </source>
</evidence>
<evidence type="ECO:0000313" key="3">
    <source>
        <dbReference type="Proteomes" id="UP000886998"/>
    </source>
</evidence>
<proteinExistence type="predicted"/>
<feature type="compositionally biased region" description="Basic and acidic residues" evidence="1">
    <location>
        <begin position="122"/>
        <end position="141"/>
    </location>
</feature>
<protein>
    <submittedName>
        <fullName evidence="2">Colorectal mutant cancer protein</fullName>
    </submittedName>
</protein>
<dbReference type="AlphaFoldDB" id="A0A8X6YNY0"/>
<gene>
    <name evidence="2" type="primary">MCC_0</name>
    <name evidence="2" type="ORF">TNIN_449321</name>
</gene>
<feature type="compositionally biased region" description="Basic and acidic residues" evidence="1">
    <location>
        <begin position="161"/>
        <end position="170"/>
    </location>
</feature>
<feature type="compositionally biased region" description="Low complexity" evidence="1">
    <location>
        <begin position="95"/>
        <end position="109"/>
    </location>
</feature>
<organism evidence="2 3">
    <name type="scientific">Trichonephila inaurata madagascariensis</name>
    <dbReference type="NCBI Taxonomy" id="2747483"/>
    <lineage>
        <taxon>Eukaryota</taxon>
        <taxon>Metazoa</taxon>
        <taxon>Ecdysozoa</taxon>
        <taxon>Arthropoda</taxon>
        <taxon>Chelicerata</taxon>
        <taxon>Arachnida</taxon>
        <taxon>Araneae</taxon>
        <taxon>Araneomorphae</taxon>
        <taxon>Entelegynae</taxon>
        <taxon>Araneoidea</taxon>
        <taxon>Nephilidae</taxon>
        <taxon>Trichonephila</taxon>
        <taxon>Trichonephila inaurata</taxon>
    </lineage>
</organism>
<feature type="region of interest" description="Disordered" evidence="1">
    <location>
        <begin position="87"/>
        <end position="170"/>
    </location>
</feature>
<dbReference type="EMBL" id="BMAV01021631">
    <property type="protein sequence ID" value="GFY75818.1"/>
    <property type="molecule type" value="Genomic_DNA"/>
</dbReference>
<name>A0A8X6YNY0_9ARAC</name>